<protein>
    <recommendedName>
        <fullName evidence="3">DUF2848 domain-containing protein</fullName>
    </recommendedName>
</protein>
<dbReference type="RefSeq" id="WP_015498788.1">
    <property type="nucleotide sequence ID" value="NC_020911.1"/>
</dbReference>
<dbReference type="STRING" id="391626.OAN307_c10300"/>
<dbReference type="Pfam" id="PF11010">
    <property type="entry name" value="DUF2848"/>
    <property type="match status" value="1"/>
</dbReference>
<dbReference type="Proteomes" id="UP000005307">
    <property type="component" value="Chromosome"/>
</dbReference>
<dbReference type="InterPro" id="IPR021269">
    <property type="entry name" value="DUF2848"/>
</dbReference>
<keyword evidence="2" id="KW-1185">Reference proteome</keyword>
<gene>
    <name evidence="1" type="ORF">OAN307_c10300</name>
</gene>
<dbReference type="eggNOG" id="COG0179">
    <property type="taxonomic scope" value="Bacteria"/>
</dbReference>
<evidence type="ECO:0000313" key="1">
    <source>
        <dbReference type="EMBL" id="AGI66745.1"/>
    </source>
</evidence>
<dbReference type="HOGENOM" id="CLU_074521_0_0_5"/>
<dbReference type="EMBL" id="CP003740">
    <property type="protein sequence ID" value="AGI66745.1"/>
    <property type="molecule type" value="Genomic_DNA"/>
</dbReference>
<dbReference type="KEGG" id="oat:OAN307_c10300"/>
<reference evidence="1 2" key="1">
    <citation type="journal article" date="2013" name="PLoS ONE">
        <title>Poles Apart: Arctic and Antarctic Octadecabacter strains Share High Genome Plasticity and a New Type of Xanthorhodopsin.</title>
        <authorList>
            <person name="Vollmers J."/>
            <person name="Voget S."/>
            <person name="Dietrich S."/>
            <person name="Gollnow K."/>
            <person name="Smits M."/>
            <person name="Meyer K."/>
            <person name="Brinkhoff T."/>
            <person name="Simon M."/>
            <person name="Daniel R."/>
        </authorList>
    </citation>
    <scope>NUCLEOTIDE SEQUENCE [LARGE SCALE GENOMIC DNA]</scope>
    <source>
        <strain evidence="1 2">307</strain>
    </source>
</reference>
<proteinExistence type="predicted"/>
<name>M9RAF9_9RHOB</name>
<sequence>MQFLIGSEQVDVAIEHLIIAGWTGRDSAMVQHHIDELGALGVAPPSTTPLFYQVANTLMTQADEIQVLGAATSGEAEPLLVNQGGKLWLGLASDHTDRELEATSVAASKQVCAKVCATDLWDFSVVQEHIDQVQLRSWIKEGGNWVLYQDGSLEQILPLQTLMSRIKDVDGAAMLCGTLPAISGVRAAVEFRAELYDPVMERKIELQYKTNCLDLVH</sequence>
<dbReference type="AlphaFoldDB" id="M9RAF9"/>
<organism evidence="1 2">
    <name type="scientific">Octadecabacter antarcticus 307</name>
    <dbReference type="NCBI Taxonomy" id="391626"/>
    <lineage>
        <taxon>Bacteria</taxon>
        <taxon>Pseudomonadati</taxon>
        <taxon>Pseudomonadota</taxon>
        <taxon>Alphaproteobacteria</taxon>
        <taxon>Rhodobacterales</taxon>
        <taxon>Roseobacteraceae</taxon>
        <taxon>Octadecabacter</taxon>
    </lineage>
</organism>
<dbReference type="OrthoDB" id="9792678at2"/>
<evidence type="ECO:0008006" key="3">
    <source>
        <dbReference type="Google" id="ProtNLM"/>
    </source>
</evidence>
<accession>M9RAF9</accession>
<evidence type="ECO:0000313" key="2">
    <source>
        <dbReference type="Proteomes" id="UP000005307"/>
    </source>
</evidence>